<dbReference type="eggNOG" id="COG0697">
    <property type="taxonomic scope" value="Bacteria"/>
</dbReference>
<proteinExistence type="inferred from homology"/>
<feature type="transmembrane region" description="Helical" evidence="7">
    <location>
        <begin position="287"/>
        <end position="309"/>
    </location>
</feature>
<evidence type="ECO:0000256" key="1">
    <source>
        <dbReference type="ARBA" id="ARBA00004141"/>
    </source>
</evidence>
<comment type="caution">
    <text evidence="8">The sequence shown here is derived from an EMBL/GenBank/DDBJ whole genome shotgun (WGS) entry which is preliminary data.</text>
</comment>
<evidence type="ECO:0000256" key="7">
    <source>
        <dbReference type="SAM" id="Phobius"/>
    </source>
</evidence>
<dbReference type="AlphaFoldDB" id="A0A081LEI3"/>
<dbReference type="OrthoDB" id="9772630at2"/>
<dbReference type="Pfam" id="PF03323">
    <property type="entry name" value="GerA"/>
    <property type="match status" value="1"/>
</dbReference>
<keyword evidence="3 7" id="KW-0812">Transmembrane</keyword>
<keyword evidence="4 7" id="KW-1133">Transmembrane helix</keyword>
<evidence type="ECO:0000256" key="4">
    <source>
        <dbReference type="ARBA" id="ARBA00022989"/>
    </source>
</evidence>
<sequence>MKSRIEQDIASVIKRIKSFAGKSDDIVFHSFSFGPSAVSACLVYVEGLTEFEMLSKQIISPMQKELDITEVDHTTLPSLSKKFFGIQNDVLEDMNLAIEQLYNGRAILFVDGATQALALQTNLFQFREVEEPQSEVLVRGPRIGFIENLEKNTALLRERANDPNLVIQKVNVGTRNKKSAALVYVRDIADPKLVEDVLSRMKEIKMDDIPETGYIEQLIEDSHLSIFPQIQNTERPDRVIASVLEGKVSILLDGTPFALIMPMTLTALMQSPEDYYQRWTSATLLRLLRYFAVLLTIFLPGLYIALVSYHPGLLPTRMAITIAGSRQNVPFPPVVEAILMSFTIELLREAGLRLPRAIGQTIGLIGGVIIGQAAVQANIVSALMVIIVSLTALADFTAPSYDFSFPLRILRFMAIFSSAMFGLYGLIMCYLFVLCHLMQLKTFGFDYFTPVLSSPFSDLKDTYVRLPIGLFKSRPKTAKTKNLKRQGE</sequence>
<dbReference type="GO" id="GO:0009847">
    <property type="term" value="P:spore germination"/>
    <property type="evidence" value="ECO:0007669"/>
    <property type="project" value="UniProtKB-UniRule"/>
</dbReference>
<dbReference type="InterPro" id="IPR050768">
    <property type="entry name" value="UPF0353/GerABKA_families"/>
</dbReference>
<evidence type="ECO:0000256" key="3">
    <source>
        <dbReference type="ARBA" id="ARBA00022692"/>
    </source>
</evidence>
<reference evidence="8 9" key="1">
    <citation type="submission" date="2012-09" db="EMBL/GenBank/DDBJ databases">
        <title>Genome Sequence of Bacillus sp. DW5-4.</title>
        <authorList>
            <person name="Lai Q."/>
            <person name="Liu Y."/>
            <person name="Shao Z."/>
        </authorList>
    </citation>
    <scope>NUCLEOTIDE SEQUENCE [LARGE SCALE GENOMIC DNA]</scope>
    <source>
        <strain evidence="8 9">DW5-4</strain>
    </source>
</reference>
<evidence type="ECO:0000256" key="2">
    <source>
        <dbReference type="ARBA" id="ARBA00005278"/>
    </source>
</evidence>
<comment type="subcellular location">
    <subcellularLocation>
        <location evidence="6">Cell membrane</location>
    </subcellularLocation>
    <subcellularLocation>
        <location evidence="1">Membrane</location>
        <topology evidence="1">Multi-pass membrane protein</topology>
    </subcellularLocation>
</comment>
<dbReference type="InterPro" id="IPR004995">
    <property type="entry name" value="Spore_Ger"/>
</dbReference>
<name>A0A081LEI3_9BACI</name>
<keyword evidence="9" id="KW-1185">Reference proteome</keyword>
<dbReference type="PANTHER" id="PTHR22550">
    <property type="entry name" value="SPORE GERMINATION PROTEIN"/>
    <property type="match status" value="1"/>
</dbReference>
<dbReference type="Proteomes" id="UP000028091">
    <property type="component" value="Unassembled WGS sequence"/>
</dbReference>
<keyword evidence="5 6" id="KW-0472">Membrane</keyword>
<accession>A0A081LEI3</accession>
<gene>
    <name evidence="8" type="ORF">BA70_11060</name>
</gene>
<organism evidence="8 9">
    <name type="scientific">Bacillus zhangzhouensis</name>
    <dbReference type="NCBI Taxonomy" id="1178540"/>
    <lineage>
        <taxon>Bacteria</taxon>
        <taxon>Bacillati</taxon>
        <taxon>Bacillota</taxon>
        <taxon>Bacilli</taxon>
        <taxon>Bacillales</taxon>
        <taxon>Bacillaceae</taxon>
        <taxon>Bacillus</taxon>
    </lineage>
</organism>
<evidence type="ECO:0000313" key="9">
    <source>
        <dbReference type="Proteomes" id="UP000028091"/>
    </source>
</evidence>
<comment type="similarity">
    <text evidence="2 6">Belongs to the GerABKA family.</text>
</comment>
<evidence type="ECO:0000256" key="5">
    <source>
        <dbReference type="ARBA" id="ARBA00023136"/>
    </source>
</evidence>
<feature type="transmembrane region" description="Helical" evidence="7">
    <location>
        <begin position="368"/>
        <end position="392"/>
    </location>
</feature>
<protein>
    <submittedName>
        <fullName evidence="8">Spore gernimation protein</fullName>
    </submittedName>
</protein>
<dbReference type="RefSeq" id="WP_034318482.1">
    <property type="nucleotide sequence ID" value="NZ_JOTP01000003.1"/>
</dbReference>
<dbReference type="EMBL" id="JOTP01000003">
    <property type="protein sequence ID" value="KEP27659.1"/>
    <property type="molecule type" value="Genomic_DNA"/>
</dbReference>
<dbReference type="PANTHER" id="PTHR22550:SF5">
    <property type="entry name" value="LEUCINE ZIPPER PROTEIN 4"/>
    <property type="match status" value="1"/>
</dbReference>
<feature type="transmembrane region" description="Helical" evidence="7">
    <location>
        <begin position="412"/>
        <end position="433"/>
    </location>
</feature>
<dbReference type="GO" id="GO:0005886">
    <property type="term" value="C:plasma membrane"/>
    <property type="evidence" value="ECO:0007669"/>
    <property type="project" value="UniProtKB-SubCell"/>
</dbReference>
<evidence type="ECO:0000256" key="6">
    <source>
        <dbReference type="PIRNR" id="PIRNR005690"/>
    </source>
</evidence>
<evidence type="ECO:0000313" key="8">
    <source>
        <dbReference type="EMBL" id="KEP27659.1"/>
    </source>
</evidence>
<dbReference type="PIRSF" id="PIRSF005690">
    <property type="entry name" value="GerBA"/>
    <property type="match status" value="1"/>
</dbReference>